<dbReference type="PANTHER" id="PTHR22835:SF158">
    <property type="entry name" value="GDSL ESTERASE_LIPASE LIP-4-LIKE ISOFORM X1"/>
    <property type="match status" value="1"/>
</dbReference>
<gene>
    <name evidence="4" type="ORF">RJ641_030677</name>
</gene>
<evidence type="ECO:0000313" key="5">
    <source>
        <dbReference type="Proteomes" id="UP001370490"/>
    </source>
</evidence>
<dbReference type="AlphaFoldDB" id="A0AAN8ZKF2"/>
<dbReference type="EMBL" id="JBAMMX010000005">
    <property type="protein sequence ID" value="KAK6941146.1"/>
    <property type="molecule type" value="Genomic_DNA"/>
</dbReference>
<dbReference type="Proteomes" id="UP001370490">
    <property type="component" value="Unassembled WGS sequence"/>
</dbReference>
<organism evidence="4 5">
    <name type="scientific">Dillenia turbinata</name>
    <dbReference type="NCBI Taxonomy" id="194707"/>
    <lineage>
        <taxon>Eukaryota</taxon>
        <taxon>Viridiplantae</taxon>
        <taxon>Streptophyta</taxon>
        <taxon>Embryophyta</taxon>
        <taxon>Tracheophyta</taxon>
        <taxon>Spermatophyta</taxon>
        <taxon>Magnoliopsida</taxon>
        <taxon>eudicotyledons</taxon>
        <taxon>Gunneridae</taxon>
        <taxon>Pentapetalae</taxon>
        <taxon>Dilleniales</taxon>
        <taxon>Dilleniaceae</taxon>
        <taxon>Dillenia</taxon>
    </lineage>
</organism>
<evidence type="ECO:0000256" key="1">
    <source>
        <dbReference type="ARBA" id="ARBA00008668"/>
    </source>
</evidence>
<comment type="similarity">
    <text evidence="1">Belongs to the 'GDSL' lipolytic enzyme family.</text>
</comment>
<keyword evidence="3" id="KW-0472">Membrane</keyword>
<dbReference type="InterPro" id="IPR036514">
    <property type="entry name" value="SGNH_hydro_sf"/>
</dbReference>
<proteinExistence type="inferred from homology"/>
<evidence type="ECO:0000256" key="2">
    <source>
        <dbReference type="SAM" id="MobiDB-lite"/>
    </source>
</evidence>
<keyword evidence="3" id="KW-1133">Transmembrane helix</keyword>
<keyword evidence="5" id="KW-1185">Reference proteome</keyword>
<evidence type="ECO:0000256" key="3">
    <source>
        <dbReference type="SAM" id="Phobius"/>
    </source>
</evidence>
<sequence>EKDKKSALEAEKTLQNVSCNGFLDQWFLDLMQWFLDLMVSYHFGFLDLMQWFLVFLFLCLSFFLCVDSPCDQELTIFVFGDSNSDTGAYEAGTGLITRPPSGMTFFHHSVGRFCDGQLSRAVVKQYFRIVCEIFVKTRRIRAEQWACGFMSGLTRSIRKQGASETENGNRSAVHLHNGEAPRFPWDTGGPLSGTGPSISLPAMEDWEIETNYSAKASQRIL</sequence>
<keyword evidence="3" id="KW-0812">Transmembrane</keyword>
<comment type="caution">
    <text evidence="4">The sequence shown here is derived from an EMBL/GenBank/DDBJ whole genome shotgun (WGS) entry which is preliminary data.</text>
</comment>
<reference evidence="4 5" key="1">
    <citation type="submission" date="2023-12" db="EMBL/GenBank/DDBJ databases">
        <title>A high-quality genome assembly for Dillenia turbinata (Dilleniales).</title>
        <authorList>
            <person name="Chanderbali A."/>
        </authorList>
    </citation>
    <scope>NUCLEOTIDE SEQUENCE [LARGE SCALE GENOMIC DNA]</scope>
    <source>
        <strain evidence="4">LSX21</strain>
        <tissue evidence="4">Leaf</tissue>
    </source>
</reference>
<dbReference type="PANTHER" id="PTHR22835">
    <property type="entry name" value="ZINC FINGER FYVE DOMAIN CONTAINING PROTEIN"/>
    <property type="match status" value="1"/>
</dbReference>
<accession>A0AAN8ZKF2</accession>
<evidence type="ECO:0000313" key="4">
    <source>
        <dbReference type="EMBL" id="KAK6941146.1"/>
    </source>
</evidence>
<dbReference type="Gene3D" id="3.40.50.1110">
    <property type="entry name" value="SGNH hydrolase"/>
    <property type="match status" value="1"/>
</dbReference>
<protein>
    <submittedName>
        <fullName evidence="4">Uncharacterized protein</fullName>
    </submittedName>
</protein>
<feature type="non-terminal residue" evidence="4">
    <location>
        <position position="1"/>
    </location>
</feature>
<feature type="transmembrane region" description="Helical" evidence="3">
    <location>
        <begin position="48"/>
        <end position="66"/>
    </location>
</feature>
<feature type="region of interest" description="Disordered" evidence="2">
    <location>
        <begin position="160"/>
        <end position="196"/>
    </location>
</feature>
<name>A0AAN8ZKF2_9MAGN</name>